<evidence type="ECO:0000313" key="2">
    <source>
        <dbReference type="EMBL" id="CAL8132756.1"/>
    </source>
</evidence>
<name>A0ABP1RQA6_9HEXA</name>
<dbReference type="EMBL" id="CAXLJM020000093">
    <property type="protein sequence ID" value="CAL8132756.1"/>
    <property type="molecule type" value="Genomic_DNA"/>
</dbReference>
<comment type="caution">
    <text evidence="2">The sequence shown here is derived from an EMBL/GenBank/DDBJ whole genome shotgun (WGS) entry which is preliminary data.</text>
</comment>
<gene>
    <name evidence="2" type="ORF">ODALV1_LOCUS24746</name>
</gene>
<reference evidence="2 3" key="1">
    <citation type="submission" date="2024-08" db="EMBL/GenBank/DDBJ databases">
        <authorList>
            <person name="Cucini C."/>
            <person name="Frati F."/>
        </authorList>
    </citation>
    <scope>NUCLEOTIDE SEQUENCE [LARGE SCALE GENOMIC DNA]</scope>
</reference>
<protein>
    <submittedName>
        <fullName evidence="2">Uncharacterized protein</fullName>
    </submittedName>
</protein>
<keyword evidence="1" id="KW-1133">Transmembrane helix</keyword>
<evidence type="ECO:0000256" key="1">
    <source>
        <dbReference type="SAM" id="Phobius"/>
    </source>
</evidence>
<keyword evidence="1" id="KW-0472">Membrane</keyword>
<organism evidence="2 3">
    <name type="scientific">Orchesella dallaii</name>
    <dbReference type="NCBI Taxonomy" id="48710"/>
    <lineage>
        <taxon>Eukaryota</taxon>
        <taxon>Metazoa</taxon>
        <taxon>Ecdysozoa</taxon>
        <taxon>Arthropoda</taxon>
        <taxon>Hexapoda</taxon>
        <taxon>Collembola</taxon>
        <taxon>Entomobryomorpha</taxon>
        <taxon>Entomobryoidea</taxon>
        <taxon>Orchesellidae</taxon>
        <taxon>Orchesellinae</taxon>
        <taxon>Orchesella</taxon>
    </lineage>
</organism>
<keyword evidence="1" id="KW-0812">Transmembrane</keyword>
<evidence type="ECO:0000313" key="3">
    <source>
        <dbReference type="Proteomes" id="UP001642540"/>
    </source>
</evidence>
<sequence>MDLYDFPKSITELRNRPDFDLVYPFDVIHSLMNIERAQNLSEIFSHTYFYIFSKAFVIPSRSVGITLVADTLLNISEAKNIRVTTYAHTVYDETKSRHGIMFSASFHNYMKQDVNLQKFVSICLHDCPATMKLFGKQKNRFIRKPFKQESLLKLSKYWFQVEPNFATFRFSRFLSCVVQSGLHDFANNYYEKFKRMELLDRIAELRKTKFGGRNGLFSLTFLSSNINENQVTPGDLSTFVGVIIVSAVILSFAMVVFMLEVWVPVDCFENLKPSLRRKFANLRCCTRFLESLRYCCERMFEDHW</sequence>
<accession>A0ABP1RQA6</accession>
<feature type="transmembrane region" description="Helical" evidence="1">
    <location>
        <begin position="239"/>
        <end position="263"/>
    </location>
</feature>
<keyword evidence="3" id="KW-1185">Reference proteome</keyword>
<proteinExistence type="predicted"/>
<dbReference type="Proteomes" id="UP001642540">
    <property type="component" value="Unassembled WGS sequence"/>
</dbReference>